<gene>
    <name evidence="3" type="ORF">SAMN05444392_102398</name>
</gene>
<evidence type="ECO:0000313" key="4">
    <source>
        <dbReference type="Proteomes" id="UP000184476"/>
    </source>
</evidence>
<dbReference type="EMBL" id="FQVL01000002">
    <property type="protein sequence ID" value="SHE69252.1"/>
    <property type="molecule type" value="Genomic_DNA"/>
</dbReference>
<name>A0A1M4VK95_9BACL</name>
<keyword evidence="3" id="KW-0687">Ribonucleoprotein</keyword>
<evidence type="ECO:0000256" key="2">
    <source>
        <dbReference type="SAM" id="Phobius"/>
    </source>
</evidence>
<organism evidence="3 4">
    <name type="scientific">Seinonella peptonophila</name>
    <dbReference type="NCBI Taxonomy" id="112248"/>
    <lineage>
        <taxon>Bacteria</taxon>
        <taxon>Bacillati</taxon>
        <taxon>Bacillota</taxon>
        <taxon>Bacilli</taxon>
        <taxon>Bacillales</taxon>
        <taxon>Thermoactinomycetaceae</taxon>
        <taxon>Seinonella</taxon>
    </lineage>
</organism>
<dbReference type="AlphaFoldDB" id="A0A1M4VK95"/>
<keyword evidence="3" id="KW-0689">Ribosomal protein</keyword>
<evidence type="ECO:0000313" key="3">
    <source>
        <dbReference type="EMBL" id="SHE69252.1"/>
    </source>
</evidence>
<sequence>MDTNPYFMLFAIFFIVMIVGILLTMNRLEKRLKNVERQLAQMDQTYPIMGEKAGIIEEDFPDALSALKIPVESKQKIYELVRQGKKIQAIKEVRIARPHLSLKEAKDIVDRL</sequence>
<keyword evidence="1" id="KW-0175">Coiled coil</keyword>
<keyword evidence="2" id="KW-1133">Transmembrane helix</keyword>
<dbReference type="GO" id="GO:0005840">
    <property type="term" value="C:ribosome"/>
    <property type="evidence" value="ECO:0007669"/>
    <property type="project" value="UniProtKB-KW"/>
</dbReference>
<keyword evidence="4" id="KW-1185">Reference proteome</keyword>
<reference evidence="3 4" key="1">
    <citation type="submission" date="2016-11" db="EMBL/GenBank/DDBJ databases">
        <authorList>
            <person name="Jaros S."/>
            <person name="Januszkiewicz K."/>
            <person name="Wedrychowicz H."/>
        </authorList>
    </citation>
    <scope>NUCLEOTIDE SEQUENCE [LARGE SCALE GENOMIC DNA]</scope>
    <source>
        <strain evidence="3 4">DSM 44666</strain>
    </source>
</reference>
<accession>A0A1M4VK95</accession>
<dbReference type="InterPro" id="IPR014719">
    <property type="entry name" value="Ribosomal_bL12_C/ClpS-like"/>
</dbReference>
<feature type="transmembrane region" description="Helical" evidence="2">
    <location>
        <begin position="6"/>
        <end position="25"/>
    </location>
</feature>
<dbReference type="Proteomes" id="UP000184476">
    <property type="component" value="Unassembled WGS sequence"/>
</dbReference>
<dbReference type="RefSeq" id="WP_073153975.1">
    <property type="nucleotide sequence ID" value="NZ_FQVL01000002.1"/>
</dbReference>
<evidence type="ECO:0000256" key="1">
    <source>
        <dbReference type="SAM" id="Coils"/>
    </source>
</evidence>
<feature type="coiled-coil region" evidence="1">
    <location>
        <begin position="18"/>
        <end position="45"/>
    </location>
</feature>
<protein>
    <submittedName>
        <fullName evidence="3">Large subunit ribosomal protein L7/L12</fullName>
    </submittedName>
</protein>
<keyword evidence="2" id="KW-0812">Transmembrane</keyword>
<keyword evidence="2" id="KW-0472">Membrane</keyword>
<proteinExistence type="predicted"/>
<dbReference type="Gene3D" id="3.30.1390.10">
    <property type="match status" value="1"/>
</dbReference>